<dbReference type="AlphaFoldDB" id="F4QLE1"/>
<dbReference type="HOGENOM" id="CLU_2021956_0_0_5"/>
<keyword evidence="2" id="KW-1185">Reference proteome</keyword>
<dbReference type="Proteomes" id="UP000006512">
    <property type="component" value="Unassembled WGS sequence"/>
</dbReference>
<dbReference type="EMBL" id="GL883077">
    <property type="protein sequence ID" value="EGF92286.1"/>
    <property type="molecule type" value="Genomic_DNA"/>
</dbReference>
<organism evidence="1 2">
    <name type="scientific">Asticcacaulis biprosthecium C19</name>
    <dbReference type="NCBI Taxonomy" id="715226"/>
    <lineage>
        <taxon>Bacteria</taxon>
        <taxon>Pseudomonadati</taxon>
        <taxon>Pseudomonadota</taxon>
        <taxon>Alphaproteobacteria</taxon>
        <taxon>Caulobacterales</taxon>
        <taxon>Caulobacteraceae</taxon>
        <taxon>Asticcacaulis</taxon>
    </lineage>
</organism>
<evidence type="ECO:0000313" key="2">
    <source>
        <dbReference type="Proteomes" id="UP000006512"/>
    </source>
</evidence>
<name>F4QLE1_9CAUL</name>
<gene>
    <name evidence="1" type="ORF">ABI_07200</name>
</gene>
<evidence type="ECO:0000313" key="1">
    <source>
        <dbReference type="EMBL" id="EGF92286.1"/>
    </source>
</evidence>
<accession>F4QLE1</accession>
<reference evidence="2" key="1">
    <citation type="submission" date="2011-03" db="EMBL/GenBank/DDBJ databases">
        <title>Draft genome sequence of Brevundimonas diminuta.</title>
        <authorList>
            <person name="Brown P.J.B."/>
            <person name="Buechlein A."/>
            <person name="Hemmerich C."/>
            <person name="Brun Y.V."/>
        </authorList>
    </citation>
    <scope>NUCLEOTIDE SEQUENCE [LARGE SCALE GENOMIC DNA]</scope>
    <source>
        <strain evidence="2">C19</strain>
    </source>
</reference>
<proteinExistence type="predicted"/>
<protein>
    <submittedName>
        <fullName evidence="1">Uncharacterized protein</fullName>
    </submittedName>
</protein>
<sequence>MSELFFWSSNNLDVLRQCVDDFENNLFENDLSFCAKLNKRLIAFHSPKIVLQPGLTWSVYAREHYDLTHVQSVPGRRGTLIEHHILPDGTPWLVTPHWTSAFGFSSDDRGKIKDYALRAITA</sequence>